<dbReference type="InterPro" id="IPR019619">
    <property type="entry name" value="DUF2490"/>
</dbReference>
<evidence type="ECO:0000313" key="3">
    <source>
        <dbReference type="Proteomes" id="UP000293347"/>
    </source>
</evidence>
<name>A0A4R0NW07_9SPHI</name>
<feature type="chain" id="PRO_5020853479" evidence="1">
    <location>
        <begin position="21"/>
        <end position="232"/>
    </location>
</feature>
<reference evidence="2 3" key="1">
    <citation type="submission" date="2019-02" db="EMBL/GenBank/DDBJ databases">
        <title>Pedobacter sp. RP-1-14 sp. nov., isolated from Arctic soil.</title>
        <authorList>
            <person name="Dahal R.H."/>
        </authorList>
    </citation>
    <scope>NUCLEOTIDE SEQUENCE [LARGE SCALE GENOMIC DNA]</scope>
    <source>
        <strain evidence="2 3">RP-1-14</strain>
    </source>
</reference>
<sequence>MRILFALLTLFCLFNTAGLAQTLNQNSGWLFLMNTTKINEKWGTHLDVQFRSADEWDYLRNFMFRPGVTYYLNNKNEVTLGYLLNETFNQNDGAADNKIKEHRIWQQYIHKHKIGKASVSHRFRTEQRFIERNQDDLFAQRFRYFIRAIVPLKKGQAQFDQGAFLALQNEAFIHLHNEDAAKVFDQNRAYIAAGYRFGKQLDLEAGYLNQTSAGASRYTMNHAIQLALYTRF</sequence>
<dbReference type="Proteomes" id="UP000293347">
    <property type="component" value="Unassembled WGS sequence"/>
</dbReference>
<keyword evidence="3" id="KW-1185">Reference proteome</keyword>
<dbReference type="AlphaFoldDB" id="A0A4R0NW07"/>
<evidence type="ECO:0000256" key="1">
    <source>
        <dbReference type="SAM" id="SignalP"/>
    </source>
</evidence>
<organism evidence="2 3">
    <name type="scientific">Pedobacter psychroterrae</name>
    <dbReference type="NCBI Taxonomy" id="2530453"/>
    <lineage>
        <taxon>Bacteria</taxon>
        <taxon>Pseudomonadati</taxon>
        <taxon>Bacteroidota</taxon>
        <taxon>Sphingobacteriia</taxon>
        <taxon>Sphingobacteriales</taxon>
        <taxon>Sphingobacteriaceae</taxon>
        <taxon>Pedobacter</taxon>
    </lineage>
</organism>
<dbReference type="EMBL" id="SJSL01000001">
    <property type="protein sequence ID" value="TCD03775.1"/>
    <property type="molecule type" value="Genomic_DNA"/>
</dbReference>
<gene>
    <name evidence="2" type="ORF">EZ437_07430</name>
</gene>
<dbReference type="OrthoDB" id="1118734at2"/>
<dbReference type="RefSeq" id="WP_131594710.1">
    <property type="nucleotide sequence ID" value="NZ_SJSL01000001.1"/>
</dbReference>
<accession>A0A4R0NW07</accession>
<evidence type="ECO:0000313" key="2">
    <source>
        <dbReference type="EMBL" id="TCD03775.1"/>
    </source>
</evidence>
<keyword evidence="1" id="KW-0732">Signal</keyword>
<feature type="signal peptide" evidence="1">
    <location>
        <begin position="1"/>
        <end position="20"/>
    </location>
</feature>
<protein>
    <submittedName>
        <fullName evidence="2">DUF2490 domain-containing protein</fullName>
    </submittedName>
</protein>
<dbReference type="Pfam" id="PF10677">
    <property type="entry name" value="DUF2490"/>
    <property type="match status" value="1"/>
</dbReference>
<proteinExistence type="predicted"/>
<comment type="caution">
    <text evidence="2">The sequence shown here is derived from an EMBL/GenBank/DDBJ whole genome shotgun (WGS) entry which is preliminary data.</text>
</comment>